<gene>
    <name evidence="15" type="ORF">PVMG_02397</name>
</gene>
<feature type="region of interest" description="Disordered" evidence="12">
    <location>
        <begin position="1"/>
        <end position="26"/>
    </location>
</feature>
<comment type="similarity">
    <text evidence="3 11">Belongs to the protoporphyrinogen/coproporphyrinogen oxidase family. Protoporphyrinogen oxidase subfamily.</text>
</comment>
<dbReference type="UniPathway" id="UPA00251">
    <property type="reaction ID" value="UER00324"/>
</dbReference>
<evidence type="ECO:0000256" key="10">
    <source>
        <dbReference type="ARBA" id="ARBA00047554"/>
    </source>
</evidence>
<dbReference type="Pfam" id="PF01593">
    <property type="entry name" value="Amino_oxidase"/>
    <property type="match status" value="1"/>
</dbReference>
<comment type="cofactor">
    <cofactor evidence="11">
        <name>FAD</name>
        <dbReference type="ChEBI" id="CHEBI:57692"/>
    </cofactor>
    <text evidence="11">Binds 1 FAD per subunit.</text>
</comment>
<keyword evidence="13" id="KW-0472">Membrane</keyword>
<evidence type="ECO:0000313" key="15">
    <source>
        <dbReference type="EMBL" id="KMZ94171.1"/>
    </source>
</evidence>
<evidence type="ECO:0000256" key="5">
    <source>
        <dbReference type="ARBA" id="ARBA00022630"/>
    </source>
</evidence>
<comment type="pathway">
    <text evidence="2 11">Porphyrin-containing compound metabolism; protoporphyrin-IX biosynthesis; protoporphyrin-IX from protoporphyrinogen-IX: step 1/1.</text>
</comment>
<name>A0A0J9TGE2_PLAVI</name>
<evidence type="ECO:0000256" key="1">
    <source>
        <dbReference type="ARBA" id="ARBA00002600"/>
    </source>
</evidence>
<dbReference type="GO" id="GO:0005743">
    <property type="term" value="C:mitochondrial inner membrane"/>
    <property type="evidence" value="ECO:0007669"/>
    <property type="project" value="UniProtKB-SubCell"/>
</dbReference>
<reference evidence="15 16" key="1">
    <citation type="submission" date="2011-08" db="EMBL/GenBank/DDBJ databases">
        <title>The Genome Sequence of Plasmodium vivax Mauritania I.</title>
        <authorList>
            <consortium name="The Broad Institute Genome Sequencing Platform"/>
            <consortium name="The Broad Institute Genome Sequencing Center for Infectious Disease"/>
            <person name="Neafsey D."/>
            <person name="Carlton J."/>
            <person name="Barnwell J."/>
            <person name="Collins W."/>
            <person name="Escalante A."/>
            <person name="Mullikin J."/>
            <person name="Saul A."/>
            <person name="Guigo R."/>
            <person name="Camara F."/>
            <person name="Young S.K."/>
            <person name="Zeng Q."/>
            <person name="Gargeya S."/>
            <person name="Fitzgerald M."/>
            <person name="Haas B."/>
            <person name="Abouelleil A."/>
            <person name="Alvarado L."/>
            <person name="Arachchi H.M."/>
            <person name="Berlin A."/>
            <person name="Brown A."/>
            <person name="Chapman S.B."/>
            <person name="Chen Z."/>
            <person name="Dunbar C."/>
            <person name="Freedman E."/>
            <person name="Gearin G."/>
            <person name="Gellesch M."/>
            <person name="Goldberg J."/>
            <person name="Griggs A."/>
            <person name="Gujja S."/>
            <person name="Heiman D."/>
            <person name="Howarth C."/>
            <person name="Larson L."/>
            <person name="Lui A."/>
            <person name="MacDonald P.J.P."/>
            <person name="Montmayeur A."/>
            <person name="Murphy C."/>
            <person name="Neiman D."/>
            <person name="Pearson M."/>
            <person name="Priest M."/>
            <person name="Roberts A."/>
            <person name="Saif S."/>
            <person name="Shea T."/>
            <person name="Shenoy N."/>
            <person name="Sisk P."/>
            <person name="Stolte C."/>
            <person name="Sykes S."/>
            <person name="Wortman J."/>
            <person name="Nusbaum C."/>
            <person name="Birren B."/>
        </authorList>
    </citation>
    <scope>NUCLEOTIDE SEQUENCE [LARGE SCALE GENOMIC DNA]</scope>
    <source>
        <strain evidence="15 16">Mauritania I</strain>
    </source>
</reference>
<dbReference type="InterPro" id="IPR002937">
    <property type="entry name" value="Amino_oxidase"/>
</dbReference>
<feature type="domain" description="Amine oxidase" evidence="14">
    <location>
        <begin position="407"/>
        <end position="667"/>
    </location>
</feature>
<dbReference type="SUPFAM" id="SSF51905">
    <property type="entry name" value="FAD/NAD(P)-binding domain"/>
    <property type="match status" value="1"/>
</dbReference>
<feature type="region of interest" description="Disordered" evidence="12">
    <location>
        <begin position="290"/>
        <end position="369"/>
    </location>
</feature>
<evidence type="ECO:0000313" key="16">
    <source>
        <dbReference type="Proteomes" id="UP000053776"/>
    </source>
</evidence>
<dbReference type="Gene3D" id="3.50.50.60">
    <property type="entry name" value="FAD/NAD(P)-binding domain"/>
    <property type="match status" value="2"/>
</dbReference>
<dbReference type="EC" id="1.3.3.4" evidence="4 11"/>
<feature type="compositionally biased region" description="Polar residues" evidence="12">
    <location>
        <begin position="334"/>
        <end position="346"/>
    </location>
</feature>
<keyword evidence="7 11" id="KW-0560">Oxidoreductase</keyword>
<keyword evidence="13" id="KW-1133">Transmembrane helix</keyword>
<comment type="function">
    <text evidence="1 11">Catalyzes the 6-electron oxidation of protoporphyrinogen-IX to form protoporphyrin-IX.</text>
</comment>
<protein>
    <recommendedName>
        <fullName evidence="4 11">Protoporphyrinogen oxidase</fullName>
        <ecNumber evidence="4 11">1.3.3.4</ecNumber>
    </recommendedName>
</protein>
<comment type="catalytic activity">
    <reaction evidence="10 11">
        <text>protoporphyrinogen IX + 3 O2 = protoporphyrin IX + 3 H2O2</text>
        <dbReference type="Rhea" id="RHEA:25576"/>
        <dbReference type="ChEBI" id="CHEBI:15379"/>
        <dbReference type="ChEBI" id="CHEBI:16240"/>
        <dbReference type="ChEBI" id="CHEBI:57306"/>
        <dbReference type="ChEBI" id="CHEBI:57307"/>
        <dbReference type="EC" id="1.3.3.4"/>
    </reaction>
</comment>
<sequence length="699" mass="78466">MRDGPTRANASSGVSTPTGTDEGPPMEQHTYDVVIVGGGLFSCCLHYFLKRKKPNITILILEKEQTLGGYIKTEWLEDQGKNFLCELGPNIFKISDDSYQLLKELNLLSHVRVLNRKLLRYVYSGGKLHPLRLTIWGYFAFPLISVTNKVKLLYRLLFKRYKRLSTYDEDISVEDYMRENFDLQHYNFLLLPLIYGSCGGVGSISAISFFSRNLKLFDSKMNSLRVWQERARRGVYPVGPFDPVNRADRVDCLSGGKAGGAAPPPVGLQHSFAQRMNHTYDQAPSFNSVLYRQDTPSGDTVGGDSVGGDTIGGDTAGGDTAGGDSLGGEAHSGPVNSGPTKSGSESRSPERGIPESGIPSNSSLSNDECATERHAGVDAMKGQRSFADTAPPVEGCLHFVKRIYAKCKRAVLQVMPLFYPQLAKKGSKAYEQKKKKKILGKTISLKYGMYEIIDKLKKNINKKYVWTNEEVDFVEKHNEDTWVCTIKKKHSNKTACIYGRNVILTVNSKTCANIMRKILPPEMKDNLVNVQYTNIISVTVYYHKKDITLPPNCFGFLSADKTNHILGCFYTSNMFKERCNDDSVVVLTLYMGGQNNPNDVYLEEKEITQIVSKELTKIFHVQNNAQPVILKVKKWFDSIPFYSHNYERHLKRFLNELHNPQYRNLFVDSGWITGTSISDRIASARDLSEFMAASVLAVK</sequence>
<evidence type="ECO:0000259" key="14">
    <source>
        <dbReference type="Pfam" id="PF01593"/>
    </source>
</evidence>
<evidence type="ECO:0000256" key="9">
    <source>
        <dbReference type="ARBA" id="ARBA00023244"/>
    </source>
</evidence>
<dbReference type="InterPro" id="IPR050464">
    <property type="entry name" value="Zeta_carotene_desat/Oxidored"/>
</dbReference>
<evidence type="ECO:0000256" key="3">
    <source>
        <dbReference type="ARBA" id="ARBA00010551"/>
    </source>
</evidence>
<keyword evidence="8 11" id="KW-0350">Heme biosynthesis</keyword>
<dbReference type="AlphaFoldDB" id="A0A0J9TGE2"/>
<keyword evidence="13" id="KW-0812">Transmembrane</keyword>
<evidence type="ECO:0000256" key="6">
    <source>
        <dbReference type="ARBA" id="ARBA00022827"/>
    </source>
</evidence>
<dbReference type="EMBL" id="KQ235026">
    <property type="protein sequence ID" value="KMZ94171.1"/>
    <property type="molecule type" value="Genomic_DNA"/>
</dbReference>
<feature type="compositionally biased region" description="Gly residues" evidence="12">
    <location>
        <begin position="300"/>
        <end position="326"/>
    </location>
</feature>
<dbReference type="NCBIfam" id="TIGR00562">
    <property type="entry name" value="proto_IX_ox"/>
    <property type="match status" value="1"/>
</dbReference>
<keyword evidence="5 11" id="KW-0285">Flavoprotein</keyword>
<evidence type="ECO:0000256" key="2">
    <source>
        <dbReference type="ARBA" id="ARBA00005073"/>
    </source>
</evidence>
<evidence type="ECO:0000256" key="13">
    <source>
        <dbReference type="SAM" id="Phobius"/>
    </source>
</evidence>
<dbReference type="GO" id="GO:0006782">
    <property type="term" value="P:protoporphyrinogen IX biosynthetic process"/>
    <property type="evidence" value="ECO:0007669"/>
    <property type="project" value="UniProtKB-UniRule"/>
</dbReference>
<dbReference type="PANTHER" id="PTHR42923">
    <property type="entry name" value="PROTOPORPHYRINOGEN OXIDASE"/>
    <property type="match status" value="1"/>
</dbReference>
<evidence type="ECO:0000256" key="4">
    <source>
        <dbReference type="ARBA" id="ARBA00012867"/>
    </source>
</evidence>
<feature type="transmembrane region" description="Helical" evidence="13">
    <location>
        <begin position="186"/>
        <end position="210"/>
    </location>
</feature>
<evidence type="ECO:0000256" key="11">
    <source>
        <dbReference type="RuleBase" id="RU367069"/>
    </source>
</evidence>
<feature type="transmembrane region" description="Helical" evidence="13">
    <location>
        <begin position="30"/>
        <end position="49"/>
    </location>
</feature>
<keyword evidence="9 11" id="KW-0627">Porphyrin biosynthesis</keyword>
<proteinExistence type="inferred from homology"/>
<feature type="compositionally biased region" description="Polar residues" evidence="12">
    <location>
        <begin position="8"/>
        <end position="19"/>
    </location>
</feature>
<dbReference type="SUPFAM" id="SSF54373">
    <property type="entry name" value="FAD-linked reductases, C-terminal domain"/>
    <property type="match status" value="1"/>
</dbReference>
<feature type="compositionally biased region" description="Polar residues" evidence="12">
    <location>
        <begin position="358"/>
        <end position="368"/>
    </location>
</feature>
<comment type="subcellular location">
    <subcellularLocation>
        <location evidence="11">Mitochondrion inner membrane</location>
    </subcellularLocation>
</comment>
<accession>A0A0J9TGE2</accession>
<evidence type="ECO:0000256" key="8">
    <source>
        <dbReference type="ARBA" id="ARBA00023133"/>
    </source>
</evidence>
<evidence type="ECO:0000256" key="7">
    <source>
        <dbReference type="ARBA" id="ARBA00023002"/>
    </source>
</evidence>
<evidence type="ECO:0000256" key="12">
    <source>
        <dbReference type="SAM" id="MobiDB-lite"/>
    </source>
</evidence>
<organism evidence="15 16">
    <name type="scientific">Plasmodium vivax Mauritania I</name>
    <dbReference type="NCBI Taxonomy" id="1035515"/>
    <lineage>
        <taxon>Eukaryota</taxon>
        <taxon>Sar</taxon>
        <taxon>Alveolata</taxon>
        <taxon>Apicomplexa</taxon>
        <taxon>Aconoidasida</taxon>
        <taxon>Haemosporida</taxon>
        <taxon>Plasmodiidae</taxon>
        <taxon>Plasmodium</taxon>
        <taxon>Plasmodium (Plasmodium)</taxon>
    </lineage>
</organism>
<dbReference type="InterPro" id="IPR004572">
    <property type="entry name" value="Protoporphyrinogen_oxidase"/>
</dbReference>
<keyword evidence="6 11" id="KW-0274">FAD</keyword>
<dbReference type="Gene3D" id="3.90.660.20">
    <property type="entry name" value="Protoporphyrinogen oxidase, mitochondrial, domain 2"/>
    <property type="match status" value="1"/>
</dbReference>
<dbReference type="InterPro" id="IPR036188">
    <property type="entry name" value="FAD/NAD-bd_sf"/>
</dbReference>
<dbReference type="PANTHER" id="PTHR42923:SF3">
    <property type="entry name" value="PROTOPORPHYRINOGEN OXIDASE"/>
    <property type="match status" value="1"/>
</dbReference>
<dbReference type="GO" id="GO:0004729">
    <property type="term" value="F:oxygen-dependent protoporphyrinogen oxidase activity"/>
    <property type="evidence" value="ECO:0007669"/>
    <property type="project" value="UniProtKB-UniRule"/>
</dbReference>
<dbReference type="Gene3D" id="1.10.3110.10">
    <property type="entry name" value="protoporphyrinogen ix oxidase, domain 3"/>
    <property type="match status" value="1"/>
</dbReference>
<dbReference type="OrthoDB" id="419752at2759"/>
<dbReference type="Pfam" id="PF13450">
    <property type="entry name" value="NAD_binding_8"/>
    <property type="match status" value="1"/>
</dbReference>
<dbReference type="Proteomes" id="UP000053776">
    <property type="component" value="Unassembled WGS sequence"/>
</dbReference>